<dbReference type="GO" id="GO:0005737">
    <property type="term" value="C:cytoplasm"/>
    <property type="evidence" value="ECO:0007669"/>
    <property type="project" value="TreeGrafter"/>
</dbReference>
<evidence type="ECO:0000313" key="3">
    <source>
        <dbReference type="EMBL" id="TQM32013.1"/>
    </source>
</evidence>
<dbReference type="InterPro" id="IPR051783">
    <property type="entry name" value="NAD(P)-dependent_oxidoreduct"/>
</dbReference>
<evidence type="ECO:0000313" key="4">
    <source>
        <dbReference type="Proteomes" id="UP000316331"/>
    </source>
</evidence>
<dbReference type="Pfam" id="PF01370">
    <property type="entry name" value="Epimerase"/>
    <property type="match status" value="1"/>
</dbReference>
<dbReference type="RefSeq" id="WP_141809992.1">
    <property type="nucleotide sequence ID" value="NZ_VFPG01000001.1"/>
</dbReference>
<evidence type="ECO:0000259" key="2">
    <source>
        <dbReference type="Pfam" id="PF01370"/>
    </source>
</evidence>
<accession>A0A543FDQ5</accession>
<dbReference type="PANTHER" id="PTHR48079:SF6">
    <property type="entry name" value="NAD(P)-BINDING DOMAIN-CONTAINING PROTEIN-RELATED"/>
    <property type="match status" value="1"/>
</dbReference>
<name>A0A543FDQ5_9NOCA</name>
<feature type="compositionally biased region" description="Polar residues" evidence="1">
    <location>
        <begin position="364"/>
        <end position="373"/>
    </location>
</feature>
<dbReference type="EMBL" id="VFPG01000001">
    <property type="protein sequence ID" value="TQM32013.1"/>
    <property type="molecule type" value="Genomic_DNA"/>
</dbReference>
<gene>
    <name evidence="3" type="ORF">FB390_3683</name>
</gene>
<keyword evidence="4" id="KW-1185">Reference proteome</keyword>
<evidence type="ECO:0000256" key="1">
    <source>
        <dbReference type="SAM" id="MobiDB-lite"/>
    </source>
</evidence>
<proteinExistence type="predicted"/>
<dbReference type="SUPFAM" id="SSF51735">
    <property type="entry name" value="NAD(P)-binding Rossmann-fold domains"/>
    <property type="match status" value="1"/>
</dbReference>
<dbReference type="Proteomes" id="UP000316331">
    <property type="component" value="Unassembled WGS sequence"/>
</dbReference>
<feature type="domain" description="NAD-dependent epimerase/dehydratase" evidence="2">
    <location>
        <begin position="4"/>
        <end position="236"/>
    </location>
</feature>
<protein>
    <submittedName>
        <fullName evidence="3">Nucleoside-diphosphate-sugar epimerase</fullName>
    </submittedName>
</protein>
<reference evidence="3 4" key="1">
    <citation type="submission" date="2019-06" db="EMBL/GenBank/DDBJ databases">
        <title>Sequencing the genomes of 1000 actinobacteria strains.</title>
        <authorList>
            <person name="Klenk H.-P."/>
        </authorList>
    </citation>
    <scope>NUCLEOTIDE SEQUENCE [LARGE SCALE GENOMIC DNA]</scope>
    <source>
        <strain evidence="3 4">DSM 103495</strain>
    </source>
</reference>
<dbReference type="AlphaFoldDB" id="A0A543FDQ5"/>
<dbReference type="GO" id="GO:0004029">
    <property type="term" value="F:aldehyde dehydrogenase (NAD+) activity"/>
    <property type="evidence" value="ECO:0007669"/>
    <property type="project" value="TreeGrafter"/>
</dbReference>
<feature type="region of interest" description="Disordered" evidence="1">
    <location>
        <begin position="320"/>
        <end position="373"/>
    </location>
</feature>
<dbReference type="InterPro" id="IPR001509">
    <property type="entry name" value="Epimerase_deHydtase"/>
</dbReference>
<organism evidence="3 4">
    <name type="scientific">Nocardia bhagyanarayanae</name>
    <dbReference type="NCBI Taxonomy" id="1215925"/>
    <lineage>
        <taxon>Bacteria</taxon>
        <taxon>Bacillati</taxon>
        <taxon>Actinomycetota</taxon>
        <taxon>Actinomycetes</taxon>
        <taxon>Mycobacteriales</taxon>
        <taxon>Nocardiaceae</taxon>
        <taxon>Nocardia</taxon>
    </lineage>
</organism>
<comment type="caution">
    <text evidence="3">The sequence shown here is derived from an EMBL/GenBank/DDBJ whole genome shotgun (WGS) entry which is preliminary data.</text>
</comment>
<dbReference type="Gene3D" id="3.40.50.720">
    <property type="entry name" value="NAD(P)-binding Rossmann-like Domain"/>
    <property type="match status" value="1"/>
</dbReference>
<dbReference type="OrthoDB" id="3338687at2"/>
<dbReference type="InterPro" id="IPR036291">
    <property type="entry name" value="NAD(P)-bd_dom_sf"/>
</dbReference>
<sequence length="373" mass="39648">MKAVVTGASGNVGTALLRALRAEDWEVVGVVRRPPAERGPYARARWVRCDVGAPGAVGALCEAFAGADAVVHLAWAIHPRGGEPLMERTNLAGSANVLRAVADCGVPHLTCASSVAAYAPAPRWRRVDEAWSSSGVPGSAYSRGKAVLEALLDSFAAEHPDVRIARIRPCGITQADAAAELADWALSPWLPRTLIGRRWLPVPLWKDLRLQLVHSEDVAAAIRLILTRQASGPYNLAAEPVLTTAELAATFGGFRIPAPLPALTAAAWASWRLGVQPLHPGWLELADRACLIDTARARGELGWSPRHRADAVAAELAAGLRTGRTGDSPPLAPARARFRLGQPTHQTQAFPSPAPAHSRKTVRAQPSRSSSNQ</sequence>
<dbReference type="PANTHER" id="PTHR48079">
    <property type="entry name" value="PROTEIN YEEZ"/>
    <property type="match status" value="1"/>
</dbReference>